<feature type="transmembrane region" description="Helical" evidence="8">
    <location>
        <begin position="287"/>
        <end position="307"/>
    </location>
</feature>
<evidence type="ECO:0000256" key="5">
    <source>
        <dbReference type="ARBA" id="ARBA00022989"/>
    </source>
</evidence>
<accession>A0A0B6ZV93</accession>
<comment type="subcellular location">
    <subcellularLocation>
        <location evidence="1">Membrane</location>
        <topology evidence="1">Multi-pass membrane protein</topology>
    </subcellularLocation>
</comment>
<feature type="transmembrane region" description="Helical" evidence="8">
    <location>
        <begin position="123"/>
        <end position="144"/>
    </location>
</feature>
<evidence type="ECO:0008006" key="10">
    <source>
        <dbReference type="Google" id="ProtNLM"/>
    </source>
</evidence>
<dbReference type="PROSITE" id="PS00221">
    <property type="entry name" value="MIP"/>
    <property type="match status" value="1"/>
</dbReference>
<dbReference type="InterPro" id="IPR023271">
    <property type="entry name" value="Aquaporin-like"/>
</dbReference>
<evidence type="ECO:0000256" key="4">
    <source>
        <dbReference type="ARBA" id="ARBA00022692"/>
    </source>
</evidence>
<evidence type="ECO:0000256" key="1">
    <source>
        <dbReference type="ARBA" id="ARBA00004141"/>
    </source>
</evidence>
<keyword evidence="3 7" id="KW-0813">Transport</keyword>
<organism evidence="9">
    <name type="scientific">Arion vulgaris</name>
    <dbReference type="NCBI Taxonomy" id="1028688"/>
    <lineage>
        <taxon>Eukaryota</taxon>
        <taxon>Metazoa</taxon>
        <taxon>Spiralia</taxon>
        <taxon>Lophotrochozoa</taxon>
        <taxon>Mollusca</taxon>
        <taxon>Gastropoda</taxon>
        <taxon>Heterobranchia</taxon>
        <taxon>Euthyneura</taxon>
        <taxon>Panpulmonata</taxon>
        <taxon>Eupulmonata</taxon>
        <taxon>Stylommatophora</taxon>
        <taxon>Helicina</taxon>
        <taxon>Arionoidea</taxon>
        <taxon>Arionidae</taxon>
        <taxon>Arion</taxon>
    </lineage>
</organism>
<dbReference type="PRINTS" id="PR00783">
    <property type="entry name" value="MINTRINSICP"/>
</dbReference>
<gene>
    <name evidence="9" type="primary">ORF79682</name>
</gene>
<dbReference type="PANTHER" id="PTHR19139">
    <property type="entry name" value="AQUAPORIN TRANSPORTER"/>
    <property type="match status" value="1"/>
</dbReference>
<dbReference type="PANTHER" id="PTHR19139:SF284">
    <property type="entry name" value="AQUAPORIN"/>
    <property type="match status" value="1"/>
</dbReference>
<proteinExistence type="inferred from homology"/>
<evidence type="ECO:0000256" key="2">
    <source>
        <dbReference type="ARBA" id="ARBA00006175"/>
    </source>
</evidence>
<feature type="transmembrane region" description="Helical" evidence="8">
    <location>
        <begin position="93"/>
        <end position="116"/>
    </location>
</feature>
<comment type="similarity">
    <text evidence="2 7">Belongs to the MIP/aquaporin (TC 1.A.8) family.</text>
</comment>
<dbReference type="Pfam" id="PF00230">
    <property type="entry name" value="MIP"/>
    <property type="match status" value="1"/>
</dbReference>
<dbReference type="EMBL" id="HACG01024886">
    <property type="protein sequence ID" value="CEK71751.1"/>
    <property type="molecule type" value="Transcribed_RNA"/>
</dbReference>
<dbReference type="InterPro" id="IPR022357">
    <property type="entry name" value="MIP_CS"/>
</dbReference>
<keyword evidence="6 8" id="KW-0472">Membrane</keyword>
<evidence type="ECO:0000256" key="6">
    <source>
        <dbReference type="ARBA" id="ARBA00023136"/>
    </source>
</evidence>
<feature type="transmembrane region" description="Helical" evidence="8">
    <location>
        <begin position="244"/>
        <end position="267"/>
    </location>
</feature>
<dbReference type="InterPro" id="IPR034294">
    <property type="entry name" value="Aquaporin_transptr"/>
</dbReference>
<protein>
    <recommendedName>
        <fullName evidence="10">Aquaporin</fullName>
    </recommendedName>
</protein>
<dbReference type="GO" id="GO:0015250">
    <property type="term" value="F:water channel activity"/>
    <property type="evidence" value="ECO:0007669"/>
    <property type="project" value="TreeGrafter"/>
</dbReference>
<name>A0A0B6ZV93_9EUPU</name>
<dbReference type="InterPro" id="IPR000425">
    <property type="entry name" value="MIP"/>
</dbReference>
<evidence type="ECO:0000313" key="9">
    <source>
        <dbReference type="EMBL" id="CEK71751.1"/>
    </source>
</evidence>
<feature type="transmembrane region" description="Helical" evidence="8">
    <location>
        <begin position="175"/>
        <end position="193"/>
    </location>
</feature>
<keyword evidence="4 7" id="KW-0812">Transmembrane</keyword>
<feature type="transmembrane region" description="Helical" evidence="8">
    <location>
        <begin position="150"/>
        <end position="170"/>
    </location>
</feature>
<keyword evidence="5 8" id="KW-1133">Transmembrane helix</keyword>
<evidence type="ECO:0000256" key="7">
    <source>
        <dbReference type="RuleBase" id="RU000477"/>
    </source>
</evidence>
<dbReference type="Gene3D" id="1.20.1080.10">
    <property type="entry name" value="Glycerol uptake facilitator protein"/>
    <property type="match status" value="1"/>
</dbReference>
<dbReference type="SUPFAM" id="SSF81338">
    <property type="entry name" value="Aquaporin-like"/>
    <property type="match status" value="1"/>
</dbReference>
<feature type="transmembrane region" description="Helical" evidence="8">
    <location>
        <begin position="213"/>
        <end position="232"/>
    </location>
</feature>
<dbReference type="AlphaFoldDB" id="A0A0B6ZV93"/>
<dbReference type="GO" id="GO:0005886">
    <property type="term" value="C:plasma membrane"/>
    <property type="evidence" value="ECO:0007669"/>
    <property type="project" value="TreeGrafter"/>
</dbReference>
<evidence type="ECO:0000256" key="8">
    <source>
        <dbReference type="SAM" id="Phobius"/>
    </source>
</evidence>
<reference evidence="9" key="1">
    <citation type="submission" date="2014-12" db="EMBL/GenBank/DDBJ databases">
        <title>Insight into the proteome of Arion vulgaris.</title>
        <authorList>
            <person name="Aradska J."/>
            <person name="Bulat T."/>
            <person name="Smidak R."/>
            <person name="Sarate P."/>
            <person name="Gangsoo J."/>
            <person name="Sialana F."/>
            <person name="Bilban M."/>
            <person name="Lubec G."/>
        </authorList>
    </citation>
    <scope>NUCLEOTIDE SEQUENCE</scope>
    <source>
        <tissue evidence="9">Skin</tissue>
    </source>
</reference>
<evidence type="ECO:0000256" key="3">
    <source>
        <dbReference type="ARBA" id="ARBA00022448"/>
    </source>
</evidence>
<dbReference type="FunFam" id="1.20.1080.10:FF:000019">
    <property type="entry name" value="AQuaPorin or aquaglyceroporin related"/>
    <property type="match status" value="1"/>
</dbReference>
<dbReference type="CDD" id="cd00333">
    <property type="entry name" value="MIP"/>
    <property type="match status" value="1"/>
</dbReference>
<sequence length="326" mass="34619">MIFSWQLVVICLSWTMQKKEKQVLFKLETTKSGDSERSLISEMDKTANENIDNSNGNRNSNITMSESEALINRSVSEPNRFLSSITEGSFENYIRPCFTEFLGVALFVFIGTTAICSGRAVEGVALAHGLTIALLITATGSISGGHFNPAVTLGVLIGGAVSPVTAVLYVVSQMIGAIFGSLFTLGVTGSSFYSNTNNGGGHTLPLGSLPSEALLCEIVLTCLLVTTVLVAAADSSTKNSLAPLAIGFAVAVDILAGATVSGASMNPARSFGPAVVVNKSIVWENHWIYWVGPAIGGFVSGIIYRFILAGPEKRLVPPFQNYFRRH</sequence>